<evidence type="ECO:0000256" key="1">
    <source>
        <dbReference type="SAM" id="Phobius"/>
    </source>
</evidence>
<dbReference type="STRING" id="2025994.A0A2T3A8C2"/>
<evidence type="ECO:0000313" key="4">
    <source>
        <dbReference type="Proteomes" id="UP000241462"/>
    </source>
</evidence>
<keyword evidence="1" id="KW-0812">Transmembrane</keyword>
<feature type="transmembrane region" description="Helical" evidence="1">
    <location>
        <begin position="251"/>
        <end position="269"/>
    </location>
</feature>
<dbReference type="InterPro" id="IPR050879">
    <property type="entry name" value="Acyltransferase_3"/>
</dbReference>
<feature type="transmembrane region" description="Helical" evidence="1">
    <location>
        <begin position="337"/>
        <end position="361"/>
    </location>
</feature>
<feature type="transmembrane region" description="Helical" evidence="1">
    <location>
        <begin position="381"/>
        <end position="403"/>
    </location>
</feature>
<feature type="transmembrane region" description="Helical" evidence="1">
    <location>
        <begin position="210"/>
        <end position="231"/>
    </location>
</feature>
<dbReference type="OrthoDB" id="5405781at2759"/>
<sequence>MAVGKEGNVKWVDGLRGIASILVVFTHLTRPWNGELFSSTSAEDAAPRLLQLPYFRILIQGRIGVTIFAFVTGYVCALKPIKLCKQGNQEAALTAISKSSLRRFPRLFLPAAAATCVNFVLAELGLFAVAQHQDSWLVDIQSPRQIPNLSAALRNLIRNIVGTWTRSTNDYDNNQWTMLPLLKGSLWVYVFMIATAYVQPRFRMWASFGLWVYFLCASDSAFGMQFFWGTLLADLQSHEPFTALVASRPRISAVLCTVLMLTGLTFASFPEGHPEWMGWSRTLLDTMTPVLPANADLPRFGSGLGLEFISLAVLLSPQVLQRALSSRVLLFLGRMSFAVYLLHGALLRTVLVWMLFGVHTLPDHENEEGMMVTTRLKFPGGWTLVAWQVVWLPMVYAIANLWIGYVDPWCDRATNRLVEWVRLDAGEKGSVLPTR</sequence>
<dbReference type="PANTHER" id="PTHR23028:SF128">
    <property type="entry name" value="ACYLTRANSFERASE 3 DOMAIN-CONTAINING PROTEIN"/>
    <property type="match status" value="1"/>
</dbReference>
<reference evidence="3 4" key="1">
    <citation type="journal article" date="2018" name="Mycol. Prog.">
        <title>Coniella lustricola, a new species from submerged detritus.</title>
        <authorList>
            <person name="Raudabaugh D.B."/>
            <person name="Iturriaga T."/>
            <person name="Carver A."/>
            <person name="Mondo S."/>
            <person name="Pangilinan J."/>
            <person name="Lipzen A."/>
            <person name="He G."/>
            <person name="Amirebrahimi M."/>
            <person name="Grigoriev I.V."/>
            <person name="Miller A.N."/>
        </authorList>
    </citation>
    <scope>NUCLEOTIDE SEQUENCE [LARGE SCALE GENOMIC DNA]</scope>
    <source>
        <strain evidence="3 4">B22-T-1</strain>
    </source>
</reference>
<feature type="domain" description="Acyltransferase 3" evidence="2">
    <location>
        <begin position="10"/>
        <end position="357"/>
    </location>
</feature>
<gene>
    <name evidence="3" type="ORF">BD289DRAFT_252386</name>
</gene>
<dbReference type="GO" id="GO:0016747">
    <property type="term" value="F:acyltransferase activity, transferring groups other than amino-acyl groups"/>
    <property type="evidence" value="ECO:0007669"/>
    <property type="project" value="InterPro"/>
</dbReference>
<dbReference type="Proteomes" id="UP000241462">
    <property type="component" value="Unassembled WGS sequence"/>
</dbReference>
<keyword evidence="1" id="KW-0472">Membrane</keyword>
<organism evidence="3 4">
    <name type="scientific">Coniella lustricola</name>
    <dbReference type="NCBI Taxonomy" id="2025994"/>
    <lineage>
        <taxon>Eukaryota</taxon>
        <taxon>Fungi</taxon>
        <taxon>Dikarya</taxon>
        <taxon>Ascomycota</taxon>
        <taxon>Pezizomycotina</taxon>
        <taxon>Sordariomycetes</taxon>
        <taxon>Sordariomycetidae</taxon>
        <taxon>Diaporthales</taxon>
        <taxon>Schizoparmaceae</taxon>
        <taxon>Coniella</taxon>
    </lineage>
</organism>
<protein>
    <submittedName>
        <fullName evidence="3">Acyltransferase 3</fullName>
    </submittedName>
</protein>
<keyword evidence="3" id="KW-0012">Acyltransferase</keyword>
<evidence type="ECO:0000313" key="3">
    <source>
        <dbReference type="EMBL" id="PSR85676.1"/>
    </source>
</evidence>
<feature type="transmembrane region" description="Helical" evidence="1">
    <location>
        <begin position="107"/>
        <end position="130"/>
    </location>
</feature>
<keyword evidence="1" id="KW-1133">Transmembrane helix</keyword>
<dbReference type="InParanoid" id="A0A2T3A8C2"/>
<dbReference type="AlphaFoldDB" id="A0A2T3A8C2"/>
<dbReference type="EMBL" id="KZ678439">
    <property type="protein sequence ID" value="PSR85676.1"/>
    <property type="molecule type" value="Genomic_DNA"/>
</dbReference>
<feature type="transmembrane region" description="Helical" evidence="1">
    <location>
        <begin position="176"/>
        <end position="198"/>
    </location>
</feature>
<dbReference type="InterPro" id="IPR002656">
    <property type="entry name" value="Acyl_transf_3_dom"/>
</dbReference>
<feature type="transmembrane region" description="Helical" evidence="1">
    <location>
        <begin position="57"/>
        <end position="77"/>
    </location>
</feature>
<keyword evidence="4" id="KW-1185">Reference proteome</keyword>
<keyword evidence="3" id="KW-0808">Transferase</keyword>
<proteinExistence type="predicted"/>
<name>A0A2T3A8C2_9PEZI</name>
<dbReference type="PANTHER" id="PTHR23028">
    <property type="entry name" value="ACETYLTRANSFERASE"/>
    <property type="match status" value="1"/>
</dbReference>
<dbReference type="Pfam" id="PF01757">
    <property type="entry name" value="Acyl_transf_3"/>
    <property type="match status" value="1"/>
</dbReference>
<evidence type="ECO:0000259" key="2">
    <source>
        <dbReference type="Pfam" id="PF01757"/>
    </source>
</evidence>
<accession>A0A2T3A8C2</accession>